<evidence type="ECO:0000256" key="2">
    <source>
        <dbReference type="ARBA" id="ARBA00023125"/>
    </source>
</evidence>
<keyword evidence="3 5" id="KW-0371">Homeobox</keyword>
<feature type="DNA-binding region" description="Homeobox" evidence="5">
    <location>
        <begin position="137"/>
        <end position="196"/>
    </location>
</feature>
<evidence type="ECO:0000256" key="3">
    <source>
        <dbReference type="ARBA" id="ARBA00023155"/>
    </source>
</evidence>
<feature type="domain" description="Homeobox" evidence="8">
    <location>
        <begin position="135"/>
        <end position="195"/>
    </location>
</feature>
<dbReference type="PROSITE" id="PS50071">
    <property type="entry name" value="HOMEOBOX_2"/>
    <property type="match status" value="1"/>
</dbReference>
<dbReference type="AlphaFoldDB" id="A0ABD1EDM1"/>
<reference evidence="9 10" key="1">
    <citation type="submission" date="2024-05" db="EMBL/GenBank/DDBJ databases">
        <title>Genetic variation in Jamaican populations of the coffee berry borer (Hypothenemus hampei).</title>
        <authorList>
            <person name="Errbii M."/>
            <person name="Myrie A."/>
        </authorList>
    </citation>
    <scope>NUCLEOTIDE SEQUENCE [LARGE SCALE GENOMIC DNA]</scope>
    <source>
        <strain evidence="9">JA-Hopewell-2020-01-JO</strain>
        <tissue evidence="9">Whole body</tissue>
    </source>
</reference>
<evidence type="ECO:0000256" key="5">
    <source>
        <dbReference type="PROSITE-ProRule" id="PRU00108"/>
    </source>
</evidence>
<protein>
    <recommendedName>
        <fullName evidence="8">Homeobox domain-containing protein</fullName>
    </recommendedName>
</protein>
<gene>
    <name evidence="9" type="ORF">ABEB36_010952</name>
</gene>
<dbReference type="GO" id="GO:0005634">
    <property type="term" value="C:nucleus"/>
    <property type="evidence" value="ECO:0007669"/>
    <property type="project" value="UniProtKB-SubCell"/>
</dbReference>
<dbReference type="CDD" id="cd00086">
    <property type="entry name" value="homeodomain"/>
    <property type="match status" value="1"/>
</dbReference>
<evidence type="ECO:0000313" key="10">
    <source>
        <dbReference type="Proteomes" id="UP001566132"/>
    </source>
</evidence>
<feature type="region of interest" description="Disordered" evidence="7">
    <location>
        <begin position="194"/>
        <end position="254"/>
    </location>
</feature>
<evidence type="ECO:0000256" key="7">
    <source>
        <dbReference type="SAM" id="MobiDB-lite"/>
    </source>
</evidence>
<dbReference type="InterPro" id="IPR020479">
    <property type="entry name" value="HD_metazoa"/>
</dbReference>
<dbReference type="Proteomes" id="UP001566132">
    <property type="component" value="Unassembled WGS sequence"/>
</dbReference>
<evidence type="ECO:0000256" key="4">
    <source>
        <dbReference type="ARBA" id="ARBA00023242"/>
    </source>
</evidence>
<dbReference type="GO" id="GO:0003677">
    <property type="term" value="F:DNA binding"/>
    <property type="evidence" value="ECO:0007669"/>
    <property type="project" value="UniProtKB-UniRule"/>
</dbReference>
<keyword evidence="2 5" id="KW-0238">DNA-binding</keyword>
<proteinExistence type="predicted"/>
<keyword evidence="4 5" id="KW-0539">Nucleus</keyword>
<dbReference type="Pfam" id="PF00046">
    <property type="entry name" value="Homeodomain"/>
    <property type="match status" value="1"/>
</dbReference>
<evidence type="ECO:0000259" key="8">
    <source>
        <dbReference type="PROSITE" id="PS50071"/>
    </source>
</evidence>
<dbReference type="PANTHER" id="PTHR24340">
    <property type="entry name" value="HOMEOBOX PROTEIN NKX"/>
    <property type="match status" value="1"/>
</dbReference>
<dbReference type="InterPro" id="IPR017970">
    <property type="entry name" value="Homeobox_CS"/>
</dbReference>
<feature type="compositionally biased region" description="Basic and acidic residues" evidence="7">
    <location>
        <begin position="81"/>
        <end position="97"/>
    </location>
</feature>
<dbReference type="PRINTS" id="PR00024">
    <property type="entry name" value="HOMEOBOX"/>
</dbReference>
<feature type="compositionally biased region" description="Low complexity" evidence="7">
    <location>
        <begin position="218"/>
        <end position="238"/>
    </location>
</feature>
<dbReference type="PROSITE" id="PS00027">
    <property type="entry name" value="HOMEOBOX_1"/>
    <property type="match status" value="1"/>
</dbReference>
<dbReference type="SUPFAM" id="SSF46689">
    <property type="entry name" value="Homeodomain-like"/>
    <property type="match status" value="1"/>
</dbReference>
<name>A0ABD1EDM1_HYPHA</name>
<feature type="region of interest" description="Disordered" evidence="7">
    <location>
        <begin position="78"/>
        <end position="107"/>
    </location>
</feature>
<dbReference type="InterPro" id="IPR009057">
    <property type="entry name" value="Homeodomain-like_sf"/>
</dbReference>
<evidence type="ECO:0000256" key="1">
    <source>
        <dbReference type="ARBA" id="ARBA00004123"/>
    </source>
</evidence>
<accession>A0ABD1EDM1</accession>
<dbReference type="EMBL" id="JBDJPC010000008">
    <property type="protein sequence ID" value="KAL1492747.1"/>
    <property type="molecule type" value="Genomic_DNA"/>
</dbReference>
<dbReference type="SMART" id="SM00389">
    <property type="entry name" value="HOX"/>
    <property type="match status" value="1"/>
</dbReference>
<dbReference type="Gene3D" id="1.10.10.60">
    <property type="entry name" value="Homeodomain-like"/>
    <property type="match status" value="1"/>
</dbReference>
<dbReference type="InterPro" id="IPR001356">
    <property type="entry name" value="HD"/>
</dbReference>
<comment type="subcellular location">
    <subcellularLocation>
        <location evidence="1 5 6">Nucleus</location>
    </subcellularLocation>
</comment>
<sequence>MSETIREEKSNGTQSFYSEIHISADNFSESGDNISWHEHVYRTNKIKPTPHFIENILGIVKTHGKTRSNEQPLNLSVKTQNTKESDCRKRKSIREIKNSNANSNQSDDLLLENGFPNIETPPQSIVKDDIFENKKGKKKARTTFTGRQIFELEKRFEQKKYLSSSERTEISKSLNITETQVKIWFQNRRTKWKKNDNTSDLKSSGTKTDDGRKNPHRSSSNSFSQSSNSSLDSDCKSSTANVTTPSFKNVLLEDNEDQYEKQIDNAKDDLLNLSFRGALEKRSTEAAQNPD</sequence>
<keyword evidence="10" id="KW-1185">Reference proteome</keyword>
<dbReference type="PANTHER" id="PTHR24340:SF70">
    <property type="entry name" value="NK7.1, ISOFORM A"/>
    <property type="match status" value="1"/>
</dbReference>
<organism evidence="9 10">
    <name type="scientific">Hypothenemus hampei</name>
    <name type="common">Coffee berry borer</name>
    <dbReference type="NCBI Taxonomy" id="57062"/>
    <lineage>
        <taxon>Eukaryota</taxon>
        <taxon>Metazoa</taxon>
        <taxon>Ecdysozoa</taxon>
        <taxon>Arthropoda</taxon>
        <taxon>Hexapoda</taxon>
        <taxon>Insecta</taxon>
        <taxon>Pterygota</taxon>
        <taxon>Neoptera</taxon>
        <taxon>Endopterygota</taxon>
        <taxon>Coleoptera</taxon>
        <taxon>Polyphaga</taxon>
        <taxon>Cucujiformia</taxon>
        <taxon>Curculionidae</taxon>
        <taxon>Scolytinae</taxon>
        <taxon>Hypothenemus</taxon>
    </lineage>
</organism>
<evidence type="ECO:0000256" key="6">
    <source>
        <dbReference type="RuleBase" id="RU000682"/>
    </source>
</evidence>
<feature type="compositionally biased region" description="Polar residues" evidence="7">
    <location>
        <begin position="98"/>
        <end position="107"/>
    </location>
</feature>
<comment type="caution">
    <text evidence="9">The sequence shown here is derived from an EMBL/GenBank/DDBJ whole genome shotgun (WGS) entry which is preliminary data.</text>
</comment>
<dbReference type="InterPro" id="IPR050394">
    <property type="entry name" value="Homeobox_NK-like"/>
</dbReference>
<dbReference type="GO" id="GO:0006357">
    <property type="term" value="P:regulation of transcription by RNA polymerase II"/>
    <property type="evidence" value="ECO:0007669"/>
    <property type="project" value="UniProtKB-ARBA"/>
</dbReference>
<evidence type="ECO:0000313" key="9">
    <source>
        <dbReference type="EMBL" id="KAL1492747.1"/>
    </source>
</evidence>